<evidence type="ECO:0000256" key="1">
    <source>
        <dbReference type="SAM" id="MobiDB-lite"/>
    </source>
</evidence>
<feature type="compositionally biased region" description="Basic and acidic residues" evidence="1">
    <location>
        <begin position="83"/>
        <end position="97"/>
    </location>
</feature>
<comment type="caution">
    <text evidence="3">The sequence shown here is derived from an EMBL/GenBank/DDBJ whole genome shotgun (WGS) entry which is preliminary data.</text>
</comment>
<accession>A0ABU4VK42</accession>
<protein>
    <recommendedName>
        <fullName evidence="5">Lipoprotein</fullName>
    </recommendedName>
</protein>
<feature type="region of interest" description="Disordered" evidence="1">
    <location>
        <begin position="25"/>
        <end position="50"/>
    </location>
</feature>
<evidence type="ECO:0000313" key="4">
    <source>
        <dbReference type="Proteomes" id="UP001277761"/>
    </source>
</evidence>
<organism evidence="3 4">
    <name type="scientific">Patulibacter brassicae</name>
    <dbReference type="NCBI Taxonomy" id="1705717"/>
    <lineage>
        <taxon>Bacteria</taxon>
        <taxon>Bacillati</taxon>
        <taxon>Actinomycetota</taxon>
        <taxon>Thermoleophilia</taxon>
        <taxon>Solirubrobacterales</taxon>
        <taxon>Patulibacteraceae</taxon>
        <taxon>Patulibacter</taxon>
    </lineage>
</organism>
<evidence type="ECO:0008006" key="5">
    <source>
        <dbReference type="Google" id="ProtNLM"/>
    </source>
</evidence>
<dbReference type="EMBL" id="JAXAVX010000004">
    <property type="protein sequence ID" value="MDX8151830.1"/>
    <property type="molecule type" value="Genomic_DNA"/>
</dbReference>
<name>A0ABU4VK42_9ACTN</name>
<evidence type="ECO:0000256" key="2">
    <source>
        <dbReference type="SAM" id="SignalP"/>
    </source>
</evidence>
<feature type="compositionally biased region" description="Basic and acidic residues" evidence="1">
    <location>
        <begin position="27"/>
        <end position="39"/>
    </location>
</feature>
<keyword evidence="2" id="KW-0732">Signal</keyword>
<gene>
    <name evidence="3" type="ORF">SK069_09515</name>
</gene>
<dbReference type="PROSITE" id="PS51257">
    <property type="entry name" value="PROKAR_LIPOPROTEIN"/>
    <property type="match status" value="1"/>
</dbReference>
<feature type="chain" id="PRO_5045253945" description="Lipoprotein" evidence="2">
    <location>
        <begin position="22"/>
        <end position="118"/>
    </location>
</feature>
<sequence>MVPHARLLVLPLLLTGTIALTACGSSDEDKVKDKAEQLQKDIQSGKLTPEEIAERSKELLNDPAVKEQVEKATEQLKNASPDEVQKQLKESGVDAEELERKAKELREQLGDVTVPTTP</sequence>
<feature type="signal peptide" evidence="2">
    <location>
        <begin position="1"/>
        <end position="21"/>
    </location>
</feature>
<dbReference type="RefSeq" id="WP_319953985.1">
    <property type="nucleotide sequence ID" value="NZ_JAXAVX010000004.1"/>
</dbReference>
<feature type="region of interest" description="Disordered" evidence="1">
    <location>
        <begin position="74"/>
        <end position="97"/>
    </location>
</feature>
<keyword evidence="4" id="KW-1185">Reference proteome</keyword>
<dbReference type="Proteomes" id="UP001277761">
    <property type="component" value="Unassembled WGS sequence"/>
</dbReference>
<evidence type="ECO:0000313" key="3">
    <source>
        <dbReference type="EMBL" id="MDX8151830.1"/>
    </source>
</evidence>
<proteinExistence type="predicted"/>
<reference evidence="3 4" key="1">
    <citation type="submission" date="2023-11" db="EMBL/GenBank/DDBJ databases">
        <authorList>
            <person name="Xu M."/>
            <person name="Jiang T."/>
        </authorList>
    </citation>
    <scope>NUCLEOTIDE SEQUENCE [LARGE SCALE GENOMIC DNA]</scope>
    <source>
        <strain evidence="3 4">SD</strain>
    </source>
</reference>